<dbReference type="PROSITE" id="PS50191">
    <property type="entry name" value="CRAL_TRIO"/>
    <property type="match status" value="1"/>
</dbReference>
<dbReference type="OMA" id="KSWFTAK"/>
<dbReference type="EMBL" id="LGTL01000012">
    <property type="protein sequence ID" value="KPA78750.1"/>
    <property type="molecule type" value="Genomic_DNA"/>
</dbReference>
<dbReference type="Gene3D" id="3.40.525.10">
    <property type="entry name" value="CRAL-TRIO lipid binding domain"/>
    <property type="match status" value="1"/>
</dbReference>
<dbReference type="GeneID" id="26906158"/>
<dbReference type="RefSeq" id="XP_015657189.1">
    <property type="nucleotide sequence ID" value="XM_015804055.1"/>
</dbReference>
<dbReference type="InterPro" id="IPR036598">
    <property type="entry name" value="GOLD_dom_sf"/>
</dbReference>
<reference evidence="2 3" key="1">
    <citation type="submission" date="2015-07" db="EMBL/GenBank/DDBJ databases">
        <title>High-quality genome of monoxenous trypanosomatid Leptomonas pyrrhocoris.</title>
        <authorList>
            <person name="Flegontov P."/>
            <person name="Butenko A."/>
            <person name="Firsov S."/>
            <person name="Vlcek C."/>
            <person name="Logacheva M.D."/>
            <person name="Field M."/>
            <person name="Filatov D."/>
            <person name="Flegontova O."/>
            <person name="Gerasimov E."/>
            <person name="Jackson A.P."/>
            <person name="Kelly S."/>
            <person name="Opperdoes F."/>
            <person name="O'Reilly A."/>
            <person name="Votypka J."/>
            <person name="Yurchenko V."/>
            <person name="Lukes J."/>
        </authorList>
    </citation>
    <scope>NUCLEOTIDE SEQUENCE [LARGE SCALE GENOMIC DNA]</scope>
    <source>
        <strain evidence="2">H10</strain>
    </source>
</reference>
<dbReference type="Proteomes" id="UP000037923">
    <property type="component" value="Unassembled WGS sequence"/>
</dbReference>
<dbReference type="SUPFAM" id="SSF52087">
    <property type="entry name" value="CRAL/TRIO domain"/>
    <property type="match status" value="1"/>
</dbReference>
<protein>
    <recommendedName>
        <fullName evidence="1">CRAL-TRIO domain-containing protein</fullName>
    </recommendedName>
</protein>
<dbReference type="Gene3D" id="2.60.120.680">
    <property type="entry name" value="GOLD domain"/>
    <property type="match status" value="1"/>
</dbReference>
<dbReference type="VEuPathDB" id="TriTrypDB:LpyrH10_12_0460"/>
<dbReference type="SUPFAM" id="SSF46938">
    <property type="entry name" value="CRAL/TRIO N-terminal domain"/>
    <property type="match status" value="1"/>
</dbReference>
<proteinExistence type="predicted"/>
<organism evidence="2 3">
    <name type="scientific">Leptomonas pyrrhocoris</name>
    <name type="common">Firebug parasite</name>
    <dbReference type="NCBI Taxonomy" id="157538"/>
    <lineage>
        <taxon>Eukaryota</taxon>
        <taxon>Discoba</taxon>
        <taxon>Euglenozoa</taxon>
        <taxon>Kinetoplastea</taxon>
        <taxon>Metakinetoplastina</taxon>
        <taxon>Trypanosomatida</taxon>
        <taxon>Trypanosomatidae</taxon>
        <taxon>Leishmaniinae</taxon>
        <taxon>Leptomonas</taxon>
    </lineage>
</organism>
<sequence length="469" mass="52760">MPRYPALTPAQEKKVTELVSLLEKTYNPLPPHLQSIQQFMTGDGADTSTPLNPIREYCYCFLISREWNLHEAFEMLQLAVDYRGQNQLDTRAEFPSALSCKGWDQDEVRRALGKEARSTDQRLDRLCAGIAPFFSYGFHKWDKFGQPVLYMAVGSIDEAGLLKKLRQMANVGQSGEAVMWEVVQHSLGIDEQLQYYQQLQYNAGALKVDAADGLIRSTTLVIDLKGLTYKMLWKPALDLFMNTLREIFKYYSQCVYQILIVNSPAMVMFAYKIVRGVLPPGVQQKVHIVNAQDTNAAIRKFIDEVNIPDVFGGTCHCPGGCIEGYDPAHRRRKDKESVSSTSEAASNDATGVATEDISLKAGQQHKRVFSLNAGESVVWEFVSSDGTDVTFVKCFVPEKAAKEMNWERVSVSKLEMYVVSRENPSEGSDEYTATANGVLVLVWDNKKSWFTAKHLQMKLFKQAPEQSSP</sequence>
<evidence type="ECO:0000313" key="3">
    <source>
        <dbReference type="Proteomes" id="UP000037923"/>
    </source>
</evidence>
<dbReference type="AlphaFoldDB" id="A0A0M9FYJ2"/>
<dbReference type="PANTHER" id="PTHR45657">
    <property type="entry name" value="CRAL-TRIO DOMAIN-CONTAINING PROTEIN YKL091C-RELATED"/>
    <property type="match status" value="1"/>
</dbReference>
<dbReference type="InterPro" id="IPR001251">
    <property type="entry name" value="CRAL-TRIO_dom"/>
</dbReference>
<dbReference type="PANTHER" id="PTHR45657:SF1">
    <property type="entry name" value="CRAL-TRIO DOMAIN-CONTAINING PROTEIN YKL091C-RELATED"/>
    <property type="match status" value="1"/>
</dbReference>
<dbReference type="CDD" id="cd00170">
    <property type="entry name" value="SEC14"/>
    <property type="match status" value="1"/>
</dbReference>
<dbReference type="SUPFAM" id="SSF101576">
    <property type="entry name" value="Supernatant protein factor (SPF), C-terminal domain"/>
    <property type="match status" value="1"/>
</dbReference>
<dbReference type="InterPro" id="IPR051026">
    <property type="entry name" value="PI/PC_transfer"/>
</dbReference>
<accession>A0A0M9FYJ2</accession>
<keyword evidence="3" id="KW-1185">Reference proteome</keyword>
<feature type="domain" description="CRAL-TRIO" evidence="1">
    <location>
        <begin position="126"/>
        <end position="319"/>
    </location>
</feature>
<evidence type="ECO:0000313" key="2">
    <source>
        <dbReference type="EMBL" id="KPA78750.1"/>
    </source>
</evidence>
<evidence type="ECO:0000259" key="1">
    <source>
        <dbReference type="PROSITE" id="PS50191"/>
    </source>
</evidence>
<dbReference type="InterPro" id="IPR036273">
    <property type="entry name" value="CRAL/TRIO_N_dom_sf"/>
</dbReference>
<comment type="caution">
    <text evidence="2">The sequence shown here is derived from an EMBL/GenBank/DDBJ whole genome shotgun (WGS) entry which is preliminary data.</text>
</comment>
<name>A0A0M9FYJ2_LEPPY</name>
<gene>
    <name evidence="2" type="ORF">ABB37_05868</name>
</gene>
<dbReference type="InterPro" id="IPR036865">
    <property type="entry name" value="CRAL-TRIO_dom_sf"/>
</dbReference>
<dbReference type="Pfam" id="PF00650">
    <property type="entry name" value="CRAL_TRIO"/>
    <property type="match status" value="1"/>
</dbReference>
<dbReference type="SMART" id="SM00516">
    <property type="entry name" value="SEC14"/>
    <property type="match status" value="1"/>
</dbReference>
<dbReference type="OrthoDB" id="1434354at2759"/>